<sequence>MPRDKGRKFLKQKFAQQHKKTPARKHEHDDDLELPAPKHPLDEATSKKHKRNKYESQSHKKERTESESDEEPEQWKSSGKSSRPHQAKTSTEDILESFDKSLQFSEDTSKVPTGRRKSLDMSIGIGDEYLAAQNEALDEAMEQGNAIHNMDTALEMFASKELSFSFARET</sequence>
<feature type="compositionally biased region" description="Basic and acidic residues" evidence="1">
    <location>
        <begin position="53"/>
        <end position="66"/>
    </location>
</feature>
<reference evidence="2 3" key="1">
    <citation type="journal article" date="2013" name="Curr. Biol.">
        <title>The Genome of the Foraminiferan Reticulomyxa filosa.</title>
        <authorList>
            <person name="Glockner G."/>
            <person name="Hulsmann N."/>
            <person name="Schleicher M."/>
            <person name="Noegel A.A."/>
            <person name="Eichinger L."/>
            <person name="Gallinger C."/>
            <person name="Pawlowski J."/>
            <person name="Sierra R."/>
            <person name="Euteneuer U."/>
            <person name="Pillet L."/>
            <person name="Moustafa A."/>
            <person name="Platzer M."/>
            <person name="Groth M."/>
            <person name="Szafranski K."/>
            <person name="Schliwa M."/>
        </authorList>
    </citation>
    <scope>NUCLEOTIDE SEQUENCE [LARGE SCALE GENOMIC DNA]</scope>
</reference>
<evidence type="ECO:0000256" key="1">
    <source>
        <dbReference type="SAM" id="MobiDB-lite"/>
    </source>
</evidence>
<feature type="region of interest" description="Disordered" evidence="1">
    <location>
        <begin position="1"/>
        <end position="117"/>
    </location>
</feature>
<dbReference type="AlphaFoldDB" id="X6N6Y6"/>
<feature type="compositionally biased region" description="Basic residues" evidence="1">
    <location>
        <begin position="1"/>
        <end position="23"/>
    </location>
</feature>
<organism evidence="2 3">
    <name type="scientific">Reticulomyxa filosa</name>
    <dbReference type="NCBI Taxonomy" id="46433"/>
    <lineage>
        <taxon>Eukaryota</taxon>
        <taxon>Sar</taxon>
        <taxon>Rhizaria</taxon>
        <taxon>Retaria</taxon>
        <taxon>Foraminifera</taxon>
        <taxon>Monothalamids</taxon>
        <taxon>Reticulomyxidae</taxon>
        <taxon>Reticulomyxa</taxon>
    </lineage>
</organism>
<name>X6N6Y6_RETFI</name>
<comment type="caution">
    <text evidence="2">The sequence shown here is derived from an EMBL/GenBank/DDBJ whole genome shotgun (WGS) entry which is preliminary data.</text>
</comment>
<evidence type="ECO:0000313" key="3">
    <source>
        <dbReference type="Proteomes" id="UP000023152"/>
    </source>
</evidence>
<dbReference type="Proteomes" id="UP000023152">
    <property type="component" value="Unassembled WGS sequence"/>
</dbReference>
<keyword evidence="3" id="KW-1185">Reference proteome</keyword>
<accession>X6N6Y6</accession>
<gene>
    <name evidence="2" type="ORF">RFI_16139</name>
</gene>
<dbReference type="EMBL" id="ASPP01011968">
    <property type="protein sequence ID" value="ETO21067.1"/>
    <property type="molecule type" value="Genomic_DNA"/>
</dbReference>
<evidence type="ECO:0000313" key="2">
    <source>
        <dbReference type="EMBL" id="ETO21067.1"/>
    </source>
</evidence>
<proteinExistence type="predicted"/>
<protein>
    <submittedName>
        <fullName evidence="2">Uncharacterized protein</fullName>
    </submittedName>
</protein>